<dbReference type="GO" id="GO:0003977">
    <property type="term" value="F:UDP-N-acetylglucosamine diphosphorylase activity"/>
    <property type="evidence" value="ECO:0007669"/>
    <property type="project" value="UniProtKB-EC"/>
</dbReference>
<accession>X0W915</accession>
<dbReference type="EMBL" id="BARS01035543">
    <property type="protein sequence ID" value="GAG19737.1"/>
    <property type="molecule type" value="Genomic_DNA"/>
</dbReference>
<evidence type="ECO:0000256" key="3">
    <source>
        <dbReference type="ARBA" id="ARBA00022695"/>
    </source>
</evidence>
<keyword evidence="2" id="KW-0808">Transferase</keyword>
<dbReference type="PANTHER" id="PTHR43584">
    <property type="entry name" value="NUCLEOTIDYL TRANSFERASE"/>
    <property type="match status" value="1"/>
</dbReference>
<dbReference type="InterPro" id="IPR005835">
    <property type="entry name" value="NTP_transferase_dom"/>
</dbReference>
<name>X0W915_9ZZZZ</name>
<feature type="non-terminal residue" evidence="6">
    <location>
        <position position="259"/>
    </location>
</feature>
<dbReference type="EC" id="2.7.7.23" evidence="1"/>
<evidence type="ECO:0000313" key="6">
    <source>
        <dbReference type="EMBL" id="GAG19737.1"/>
    </source>
</evidence>
<comment type="catalytic activity">
    <reaction evidence="4">
        <text>N-acetyl-alpha-D-glucosamine 1-phosphate + UTP + H(+) = UDP-N-acetyl-alpha-D-glucosamine + diphosphate</text>
        <dbReference type="Rhea" id="RHEA:13509"/>
        <dbReference type="ChEBI" id="CHEBI:15378"/>
        <dbReference type="ChEBI" id="CHEBI:33019"/>
        <dbReference type="ChEBI" id="CHEBI:46398"/>
        <dbReference type="ChEBI" id="CHEBI:57705"/>
        <dbReference type="ChEBI" id="CHEBI:57776"/>
        <dbReference type="EC" id="2.7.7.23"/>
    </reaction>
</comment>
<evidence type="ECO:0000256" key="2">
    <source>
        <dbReference type="ARBA" id="ARBA00022679"/>
    </source>
</evidence>
<evidence type="ECO:0000259" key="5">
    <source>
        <dbReference type="Pfam" id="PF00483"/>
    </source>
</evidence>
<dbReference type="InterPro" id="IPR029044">
    <property type="entry name" value="Nucleotide-diphossugar_trans"/>
</dbReference>
<comment type="caution">
    <text evidence="6">The sequence shown here is derived from an EMBL/GenBank/DDBJ whole genome shotgun (WGS) entry which is preliminary data.</text>
</comment>
<dbReference type="Gene3D" id="3.90.550.10">
    <property type="entry name" value="Spore Coat Polysaccharide Biosynthesis Protein SpsA, Chain A"/>
    <property type="match status" value="1"/>
</dbReference>
<evidence type="ECO:0000256" key="4">
    <source>
        <dbReference type="ARBA" id="ARBA00048493"/>
    </source>
</evidence>
<gene>
    <name evidence="6" type="ORF">S01H1_54752</name>
</gene>
<dbReference type="PANTHER" id="PTHR43584:SF3">
    <property type="entry name" value="BIFUNCTIONAL PROTEIN GLMU"/>
    <property type="match status" value="1"/>
</dbReference>
<keyword evidence="3" id="KW-0548">Nucleotidyltransferase</keyword>
<organism evidence="6">
    <name type="scientific">marine sediment metagenome</name>
    <dbReference type="NCBI Taxonomy" id="412755"/>
    <lineage>
        <taxon>unclassified sequences</taxon>
        <taxon>metagenomes</taxon>
        <taxon>ecological metagenomes</taxon>
    </lineage>
</organism>
<feature type="non-terminal residue" evidence="6">
    <location>
        <position position="1"/>
    </location>
</feature>
<sequence>RPEFALKRMKSNLPKVLHNLAGKPILNYVLDTVDQLEAKRKILIVGYKSDKIRELIGDKIEHVEQKEQLGTAHAVLQTKRLLSDFQGDVLILSGDAPFLTVKTLKKLLKHHQANNFCCTLVSTILKIPKGYGRIIRDKKGKIKGIIEEVDLSADKKKITEVNSGIYCFNKDKLFQVLEKIVPDNKQGEYYLTDSVEILIKEGLTVGNIIVKDYSEILGINSRLDLTDASKKVYKKTLQDLMLQGVTIVDPNSTFIERGV</sequence>
<dbReference type="InterPro" id="IPR050065">
    <property type="entry name" value="GlmU-like"/>
</dbReference>
<protein>
    <recommendedName>
        <fullName evidence="1">UDP-N-acetylglucosamine diphosphorylase</fullName>
        <ecNumber evidence="1">2.7.7.23</ecNumber>
    </recommendedName>
</protein>
<dbReference type="CDD" id="cd02540">
    <property type="entry name" value="GT2_GlmU_N_bac"/>
    <property type="match status" value="1"/>
</dbReference>
<dbReference type="Pfam" id="PF00483">
    <property type="entry name" value="NTP_transferase"/>
    <property type="match status" value="1"/>
</dbReference>
<proteinExistence type="predicted"/>
<dbReference type="AlphaFoldDB" id="X0W915"/>
<dbReference type="SUPFAM" id="SSF53448">
    <property type="entry name" value="Nucleotide-diphospho-sugar transferases"/>
    <property type="match status" value="1"/>
</dbReference>
<reference evidence="6" key="1">
    <citation type="journal article" date="2014" name="Front. Microbiol.">
        <title>High frequency of phylogenetically diverse reductive dehalogenase-homologous genes in deep subseafloor sedimentary metagenomes.</title>
        <authorList>
            <person name="Kawai M."/>
            <person name="Futagami T."/>
            <person name="Toyoda A."/>
            <person name="Takaki Y."/>
            <person name="Nishi S."/>
            <person name="Hori S."/>
            <person name="Arai W."/>
            <person name="Tsubouchi T."/>
            <person name="Morono Y."/>
            <person name="Uchiyama I."/>
            <person name="Ito T."/>
            <person name="Fujiyama A."/>
            <person name="Inagaki F."/>
            <person name="Takami H."/>
        </authorList>
    </citation>
    <scope>NUCLEOTIDE SEQUENCE</scope>
    <source>
        <strain evidence="6">Expedition CK06-06</strain>
    </source>
</reference>
<evidence type="ECO:0000256" key="1">
    <source>
        <dbReference type="ARBA" id="ARBA00012457"/>
    </source>
</evidence>
<feature type="domain" description="Nucleotidyl transferase" evidence="5">
    <location>
        <begin position="14"/>
        <end position="212"/>
    </location>
</feature>